<dbReference type="GO" id="GO:1904262">
    <property type="term" value="P:negative regulation of TORC1 signaling"/>
    <property type="evidence" value="ECO:0007669"/>
    <property type="project" value="TreeGrafter"/>
</dbReference>
<dbReference type="EMBL" id="PQFF01000108">
    <property type="protein sequence ID" value="RHZ81932.1"/>
    <property type="molecule type" value="Genomic_DNA"/>
</dbReference>
<dbReference type="OrthoDB" id="18134at2759"/>
<dbReference type="Proteomes" id="UP000266861">
    <property type="component" value="Unassembled WGS sequence"/>
</dbReference>
<dbReference type="AlphaFoldDB" id="A0A397J4M4"/>
<evidence type="ECO:0000313" key="2">
    <source>
        <dbReference type="Proteomes" id="UP000266861"/>
    </source>
</evidence>
<dbReference type="InterPro" id="IPR038060">
    <property type="entry name" value="C12orf66-like_central_sf"/>
</dbReference>
<dbReference type="GO" id="GO:0061462">
    <property type="term" value="P:protein localization to lysosome"/>
    <property type="evidence" value="ECO:0007669"/>
    <property type="project" value="TreeGrafter"/>
</dbReference>
<reference evidence="1 2" key="1">
    <citation type="submission" date="2018-08" db="EMBL/GenBank/DDBJ databases">
        <title>Genome and evolution of the arbuscular mycorrhizal fungus Diversispora epigaea (formerly Glomus versiforme) and its bacterial endosymbionts.</title>
        <authorList>
            <person name="Sun X."/>
            <person name="Fei Z."/>
            <person name="Harrison M."/>
        </authorList>
    </citation>
    <scope>NUCLEOTIDE SEQUENCE [LARGE SCALE GENOMIC DNA]</scope>
    <source>
        <strain evidence="1 2">IT104</strain>
    </source>
</reference>
<dbReference type="SUPFAM" id="SSF158548">
    <property type="entry name" value="FLJ32549 domain-like"/>
    <property type="match status" value="1"/>
</dbReference>
<organism evidence="1 2">
    <name type="scientific">Diversispora epigaea</name>
    <dbReference type="NCBI Taxonomy" id="1348612"/>
    <lineage>
        <taxon>Eukaryota</taxon>
        <taxon>Fungi</taxon>
        <taxon>Fungi incertae sedis</taxon>
        <taxon>Mucoromycota</taxon>
        <taxon>Glomeromycotina</taxon>
        <taxon>Glomeromycetes</taxon>
        <taxon>Diversisporales</taxon>
        <taxon>Diversisporaceae</taxon>
        <taxon>Diversispora</taxon>
    </lineage>
</organism>
<dbReference type="Gene3D" id="1.10.3450.30">
    <property type="match status" value="1"/>
</dbReference>
<dbReference type="GO" id="GO:0042149">
    <property type="term" value="P:cellular response to glucose starvation"/>
    <property type="evidence" value="ECO:0007669"/>
    <property type="project" value="TreeGrafter"/>
</dbReference>
<gene>
    <name evidence="1" type="ORF">Glove_116g37</name>
</gene>
<evidence type="ECO:0000313" key="1">
    <source>
        <dbReference type="EMBL" id="RHZ81932.1"/>
    </source>
</evidence>
<dbReference type="SUPFAM" id="SSF160651">
    <property type="entry name" value="FLJ32549 C-terminal domain-like"/>
    <property type="match status" value="1"/>
</dbReference>
<dbReference type="InterPro" id="IPR018544">
    <property type="entry name" value="KICS_2"/>
</dbReference>
<accession>A0A397J4M4</accession>
<dbReference type="Pfam" id="PF09404">
    <property type="entry name" value="C12orf66_like"/>
    <property type="match status" value="1"/>
</dbReference>
<dbReference type="GO" id="GO:0034198">
    <property type="term" value="P:cellular response to amino acid starvation"/>
    <property type="evidence" value="ECO:0007669"/>
    <property type="project" value="TreeGrafter"/>
</dbReference>
<comment type="caution">
    <text evidence="1">The sequence shown here is derived from an EMBL/GenBank/DDBJ whole genome shotgun (WGS) entry which is preliminary data.</text>
</comment>
<protein>
    <submittedName>
        <fullName evidence="1">Uncharacterized protein</fullName>
    </submittedName>
</protein>
<name>A0A397J4M4_9GLOM</name>
<sequence length="439" mass="51012">MSTCTECFQALGCFDYNAANKISNKIIRINAIGSILVTITKCEQSYTSFEYLKTNKFFRKDDYLNTEVINLINILIKSTPPINPNHNEDHIDPDYLMRLCRDLKNFIKIRQEQISIYRAISTHFSNFNSDYIIDEIEAYKEKAENFKLVENLGPLGIGVERELTILRYLFIAQKAITAYDFKNSTIFLYNAKSYLSSWKEICSQQVYSEKSSKIEEPTSAFAFSALYNVFSDKLTKNGKRTNESPNNMQWIENFLCNLTSKMTLYFMNILLERENVIGGDIKSLWKDTTINYHKEIKDLLRQTGANHIALIYEVTEDIPFHEDGYGYGGTKYKTPEGKNSFPFIYSFPKEKPEQHQPNIISIIQNNKRLSPFTISAPSHFYDNKVGRDYYYIRIDDHVWLIIIFSEKHSIPNNALESIMSLSRRLSGVEILNSLQKFSE</sequence>
<dbReference type="PANTHER" id="PTHR31581">
    <property type="entry name" value="KICSTOR COMPLEX PROTEIN C12ORF66"/>
    <property type="match status" value="1"/>
</dbReference>
<keyword evidence="2" id="KW-1185">Reference proteome</keyword>
<dbReference type="STRING" id="1348612.A0A397J4M4"/>
<proteinExistence type="predicted"/>
<dbReference type="PANTHER" id="PTHR31581:SF1">
    <property type="entry name" value="KICSTOR SUBUNIT 2"/>
    <property type="match status" value="1"/>
</dbReference>